<organism evidence="1 2">
    <name type="scientific">Cinchona calisaya</name>
    <dbReference type="NCBI Taxonomy" id="153742"/>
    <lineage>
        <taxon>Eukaryota</taxon>
        <taxon>Viridiplantae</taxon>
        <taxon>Streptophyta</taxon>
        <taxon>Embryophyta</taxon>
        <taxon>Tracheophyta</taxon>
        <taxon>Spermatophyta</taxon>
        <taxon>Magnoliopsida</taxon>
        <taxon>eudicotyledons</taxon>
        <taxon>Gunneridae</taxon>
        <taxon>Pentapetalae</taxon>
        <taxon>asterids</taxon>
        <taxon>lamiids</taxon>
        <taxon>Gentianales</taxon>
        <taxon>Rubiaceae</taxon>
        <taxon>Cinchonoideae</taxon>
        <taxon>Cinchoneae</taxon>
        <taxon>Cinchona</taxon>
    </lineage>
</organism>
<comment type="caution">
    <text evidence="1">The sequence shown here is derived from an EMBL/GenBank/DDBJ whole genome shotgun (WGS) entry which is preliminary data.</text>
</comment>
<evidence type="ECO:0000313" key="1">
    <source>
        <dbReference type="EMBL" id="KAL3510271.1"/>
    </source>
</evidence>
<proteinExistence type="predicted"/>
<dbReference type="AlphaFoldDB" id="A0ABD2YTS5"/>
<sequence>MAFPSAKPIPSSSTPSPYIIPHPSFFPHISHLQCRPYTRFNPVSHQNLLRLQLHISHNSKTANSISDEDDSNKHNTRENIEYVEVFGIGSRKDAVLDFCLNSPFLSPALRFWNIVVKDSSKLQLQQRFCNQDMTPTVEAQSELRQSSKAVILVCG</sequence>
<evidence type="ECO:0000313" key="2">
    <source>
        <dbReference type="Proteomes" id="UP001630127"/>
    </source>
</evidence>
<name>A0ABD2YTS5_9GENT</name>
<dbReference type="Proteomes" id="UP001630127">
    <property type="component" value="Unassembled WGS sequence"/>
</dbReference>
<keyword evidence="2" id="KW-1185">Reference proteome</keyword>
<accession>A0ABD2YTS5</accession>
<reference evidence="1 2" key="1">
    <citation type="submission" date="2024-11" db="EMBL/GenBank/DDBJ databases">
        <title>A near-complete genome assembly of Cinchona calisaya.</title>
        <authorList>
            <person name="Lian D.C."/>
            <person name="Zhao X.W."/>
            <person name="Wei L."/>
        </authorList>
    </citation>
    <scope>NUCLEOTIDE SEQUENCE [LARGE SCALE GENOMIC DNA]</scope>
    <source>
        <tissue evidence="1">Nenye</tissue>
    </source>
</reference>
<protein>
    <submittedName>
        <fullName evidence="1">Uncharacterized protein</fullName>
    </submittedName>
</protein>
<dbReference type="EMBL" id="JBJUIK010000012">
    <property type="protein sequence ID" value="KAL3510271.1"/>
    <property type="molecule type" value="Genomic_DNA"/>
</dbReference>
<gene>
    <name evidence="1" type="ORF">ACH5RR_029672</name>
</gene>